<dbReference type="CDD" id="cd00093">
    <property type="entry name" value="HTH_XRE"/>
    <property type="match status" value="1"/>
</dbReference>
<keyword evidence="3" id="KW-1185">Reference proteome</keyword>
<dbReference type="InterPro" id="IPR001387">
    <property type="entry name" value="Cro/C1-type_HTH"/>
</dbReference>
<dbReference type="GO" id="GO:0003677">
    <property type="term" value="F:DNA binding"/>
    <property type="evidence" value="ECO:0007669"/>
    <property type="project" value="InterPro"/>
</dbReference>
<dbReference type="PROSITE" id="PS50943">
    <property type="entry name" value="HTH_CROC1"/>
    <property type="match status" value="1"/>
</dbReference>
<comment type="caution">
    <text evidence="2">The sequence shown here is derived from an EMBL/GenBank/DDBJ whole genome shotgun (WGS) entry which is preliminary data.</text>
</comment>
<dbReference type="SMART" id="SM00530">
    <property type="entry name" value="HTH_XRE"/>
    <property type="match status" value="1"/>
</dbReference>
<dbReference type="InterPro" id="IPR010982">
    <property type="entry name" value="Lambda_DNA-bd_dom_sf"/>
</dbReference>
<dbReference type="EMBL" id="MQUQ01000003">
    <property type="protein sequence ID" value="OLZ55189.1"/>
    <property type="molecule type" value="Genomic_DNA"/>
</dbReference>
<organism evidence="2 3">
    <name type="scientific">Amycolatopsis coloradensis</name>
    <dbReference type="NCBI Taxonomy" id="76021"/>
    <lineage>
        <taxon>Bacteria</taxon>
        <taxon>Bacillati</taxon>
        <taxon>Actinomycetota</taxon>
        <taxon>Actinomycetes</taxon>
        <taxon>Pseudonocardiales</taxon>
        <taxon>Pseudonocardiaceae</taxon>
        <taxon>Amycolatopsis</taxon>
    </lineage>
</organism>
<name>A0A1R0L054_9PSEU</name>
<reference evidence="2 3" key="1">
    <citation type="submission" date="2016-01" db="EMBL/GenBank/DDBJ databases">
        <title>Amycolatopsis coloradensis genome sequencing and assembly.</title>
        <authorList>
            <person name="Mayilraj S."/>
        </authorList>
    </citation>
    <scope>NUCLEOTIDE SEQUENCE [LARGE SCALE GENOMIC DNA]</scope>
    <source>
        <strain evidence="2 3">DSM 44225</strain>
    </source>
</reference>
<gene>
    <name evidence="2" type="ORF">BS329_03960</name>
</gene>
<dbReference type="STRING" id="76021.BS329_03960"/>
<evidence type="ECO:0000313" key="3">
    <source>
        <dbReference type="Proteomes" id="UP000187486"/>
    </source>
</evidence>
<feature type="domain" description="HTH cro/C1-type" evidence="1">
    <location>
        <begin position="11"/>
        <end position="65"/>
    </location>
</feature>
<evidence type="ECO:0000259" key="1">
    <source>
        <dbReference type="PROSITE" id="PS50943"/>
    </source>
</evidence>
<dbReference type="SUPFAM" id="SSF47413">
    <property type="entry name" value="lambda repressor-like DNA-binding domains"/>
    <property type="match status" value="1"/>
</dbReference>
<dbReference type="AlphaFoldDB" id="A0A1R0L054"/>
<protein>
    <recommendedName>
        <fullName evidence="1">HTH cro/C1-type domain-containing protein</fullName>
    </recommendedName>
</protein>
<accession>A0A1R0L054</accession>
<evidence type="ECO:0000313" key="2">
    <source>
        <dbReference type="EMBL" id="OLZ55189.1"/>
    </source>
</evidence>
<sequence>MTIMGIQRTALAARREALGFTQETFARQLKVELSTVGRWERGTLTPHPWRRTRIAKLLQVSLNELDVLLNPAQASLSPGSPRRRGARS</sequence>
<dbReference type="Proteomes" id="UP000187486">
    <property type="component" value="Unassembled WGS sequence"/>
</dbReference>
<dbReference type="Gene3D" id="1.10.260.40">
    <property type="entry name" value="lambda repressor-like DNA-binding domains"/>
    <property type="match status" value="1"/>
</dbReference>
<dbReference type="Pfam" id="PF13560">
    <property type="entry name" value="HTH_31"/>
    <property type="match status" value="1"/>
</dbReference>
<proteinExistence type="predicted"/>